<feature type="compositionally biased region" description="Polar residues" evidence="1">
    <location>
        <begin position="39"/>
        <end position="52"/>
    </location>
</feature>
<evidence type="ECO:0000256" key="1">
    <source>
        <dbReference type="SAM" id="MobiDB-lite"/>
    </source>
</evidence>
<accession>A0A8E3Z076</accession>
<dbReference type="Pfam" id="PF20895">
    <property type="entry name" value="PsV_CP"/>
    <property type="match status" value="1"/>
</dbReference>
<sequence>MSDAASTPLSSVAPGDSASSTGRKKSKPGKAERAARRSQVGSQPGHSASAQKASLFASGGSGEPKAQPGRFPVVFATGPGEPSRDSGFTLEATNLRDVSGSFPGRYQLSPRFAEFKAHSGFSYSNFSEHLRSAFFLRLAQQVVHAHVNMGLPQGDFAPVASSDVRVPGAMTAVICQYGEFSVPELGTRFLYEDYENLVRKLVFTAELESKNGADHEAIMERFWLPISSSDNHFKTVVADGLCTLLNQFDVTVSPTVLRDAVLSGTVPDVWEGIKGFIGDAPPAPGEGEPAPVDERDRFDFVFRGQSDSAHFVTAWTTEAAADALEEIGLVWNRPSAGHVDWGFNAKSSFTALADQWARKSFTYAMFFEMSSGINNRSAASGSLAQMVDVTTSDEVTVVKTHLALSAPQFSLATCFPPECVFLEHFSRRVVVSTPVSVRQRATEFCQFDWR</sequence>
<dbReference type="EMBL" id="MN617787">
    <property type="protein sequence ID" value="QKK35393.1"/>
    <property type="molecule type" value="Genomic_RNA"/>
</dbReference>
<dbReference type="InterPro" id="IPR048728">
    <property type="entry name" value="CP_partitivirus"/>
</dbReference>
<proteinExistence type="predicted"/>
<organism evidence="2">
    <name type="scientific">Erysiphe necator associated gammapartitivirus 1</name>
    <dbReference type="NCBI Taxonomy" id="2742540"/>
    <lineage>
        <taxon>Viruses</taxon>
        <taxon>Riboviria</taxon>
        <taxon>Orthornavirae</taxon>
        <taxon>Pisuviricota</taxon>
        <taxon>Duplopiviricetes</taxon>
        <taxon>Durnavirales</taxon>
        <taxon>Partitiviridae</taxon>
        <taxon>Gammapartitivirus</taxon>
    </lineage>
</organism>
<reference evidence="2" key="1">
    <citation type="submission" date="2019-10" db="EMBL/GenBank/DDBJ databases">
        <title>The miscellaneous mycovirome associated to the plant pathogenic fungus Erysiphe necator.</title>
        <authorList>
            <person name="Rodriguez-Romero J."/>
            <person name="Chiapello M."/>
            <person name="Cordoba L."/>
            <person name="Turina M."/>
            <person name="Ayllon M.A."/>
        </authorList>
    </citation>
    <scope>NUCLEOTIDE SEQUENCE</scope>
    <source>
        <strain evidence="2">PMS11_DN36385</strain>
    </source>
</reference>
<evidence type="ECO:0000313" key="2">
    <source>
        <dbReference type="EMBL" id="QKK35393.1"/>
    </source>
</evidence>
<feature type="region of interest" description="Disordered" evidence="1">
    <location>
        <begin position="1"/>
        <end position="85"/>
    </location>
</feature>
<feature type="compositionally biased region" description="Polar residues" evidence="1">
    <location>
        <begin position="1"/>
        <end position="10"/>
    </location>
</feature>
<name>A0A8E3Z076_9VIRU</name>
<protein>
    <submittedName>
        <fullName evidence="2">Capsid protein</fullName>
    </submittedName>
</protein>